<dbReference type="SMART" id="SM00347">
    <property type="entry name" value="HTH_MARR"/>
    <property type="match status" value="1"/>
</dbReference>
<dbReference type="InterPro" id="IPR039422">
    <property type="entry name" value="MarR/SlyA-like"/>
</dbReference>
<reference evidence="2 3" key="1">
    <citation type="submission" date="2020-08" db="EMBL/GenBank/DDBJ databases">
        <title>Genomic Encyclopedia of Type Strains, Phase IV (KMG-IV): sequencing the most valuable type-strain genomes for metagenomic binning, comparative biology and taxonomic classification.</title>
        <authorList>
            <person name="Goeker M."/>
        </authorList>
    </citation>
    <scope>NUCLEOTIDE SEQUENCE [LARGE SCALE GENOMIC DNA]</scope>
    <source>
        <strain evidence="2 3">DSM 29781</strain>
    </source>
</reference>
<dbReference type="RefSeq" id="WP_183970023.1">
    <property type="nucleotide sequence ID" value="NZ_BAABEW010000011.1"/>
</dbReference>
<accession>A0A7W8M9V4</accession>
<feature type="domain" description="HTH marR-type" evidence="1">
    <location>
        <begin position="27"/>
        <end position="161"/>
    </location>
</feature>
<dbReference type="PANTHER" id="PTHR33164">
    <property type="entry name" value="TRANSCRIPTIONAL REGULATOR, MARR FAMILY"/>
    <property type="match status" value="1"/>
</dbReference>
<keyword evidence="3" id="KW-1185">Reference proteome</keyword>
<dbReference type="Pfam" id="PF01047">
    <property type="entry name" value="MarR"/>
    <property type="match status" value="1"/>
</dbReference>
<dbReference type="GO" id="GO:0003677">
    <property type="term" value="F:DNA binding"/>
    <property type="evidence" value="ECO:0007669"/>
    <property type="project" value="UniProtKB-KW"/>
</dbReference>
<dbReference type="PRINTS" id="PR00598">
    <property type="entry name" value="HTHMARR"/>
</dbReference>
<sequence length="173" mass="19294">MLPTDPSPSIEALADHETRLEAGDHTALKLWLRMMTCRDLIGGTLQRRLRSDFDTTSPRFELMAQLAQHPAGLKMSQLSQRLMVTGGNVTALADFLEAEGLIVRESVPDDRRAIRLRLTDAGRARFDTIAQEHERWVISLFGGLTRSEQHELHALLGKLKTSVTRCLGNGDAH</sequence>
<dbReference type="InterPro" id="IPR000835">
    <property type="entry name" value="HTH_MarR-typ"/>
</dbReference>
<evidence type="ECO:0000313" key="3">
    <source>
        <dbReference type="Proteomes" id="UP000532440"/>
    </source>
</evidence>
<dbReference type="SUPFAM" id="SSF46785">
    <property type="entry name" value="Winged helix' DNA-binding domain"/>
    <property type="match status" value="1"/>
</dbReference>
<dbReference type="PROSITE" id="PS50995">
    <property type="entry name" value="HTH_MARR_2"/>
    <property type="match status" value="1"/>
</dbReference>
<dbReference type="AlphaFoldDB" id="A0A7W8M9V4"/>
<dbReference type="InterPro" id="IPR036388">
    <property type="entry name" value="WH-like_DNA-bd_sf"/>
</dbReference>
<dbReference type="PANTHER" id="PTHR33164:SF43">
    <property type="entry name" value="HTH-TYPE TRANSCRIPTIONAL REPRESSOR YETL"/>
    <property type="match status" value="1"/>
</dbReference>
<gene>
    <name evidence="2" type="ORF">HNQ70_003446</name>
</gene>
<dbReference type="InterPro" id="IPR036390">
    <property type="entry name" value="WH_DNA-bd_sf"/>
</dbReference>
<organism evidence="2 3">
    <name type="scientific">Quisquiliibacterium transsilvanicum</name>
    <dbReference type="NCBI Taxonomy" id="1549638"/>
    <lineage>
        <taxon>Bacteria</taxon>
        <taxon>Pseudomonadati</taxon>
        <taxon>Pseudomonadota</taxon>
        <taxon>Betaproteobacteria</taxon>
        <taxon>Burkholderiales</taxon>
        <taxon>Burkholderiaceae</taxon>
        <taxon>Quisquiliibacterium</taxon>
    </lineage>
</organism>
<dbReference type="GO" id="GO:0006950">
    <property type="term" value="P:response to stress"/>
    <property type="evidence" value="ECO:0007669"/>
    <property type="project" value="TreeGrafter"/>
</dbReference>
<dbReference type="EMBL" id="JACHGB010000007">
    <property type="protein sequence ID" value="MBB5273416.1"/>
    <property type="molecule type" value="Genomic_DNA"/>
</dbReference>
<name>A0A7W8M9V4_9BURK</name>
<proteinExistence type="predicted"/>
<dbReference type="Proteomes" id="UP000532440">
    <property type="component" value="Unassembled WGS sequence"/>
</dbReference>
<evidence type="ECO:0000313" key="2">
    <source>
        <dbReference type="EMBL" id="MBB5273416.1"/>
    </source>
</evidence>
<dbReference type="GO" id="GO:0003700">
    <property type="term" value="F:DNA-binding transcription factor activity"/>
    <property type="evidence" value="ECO:0007669"/>
    <property type="project" value="InterPro"/>
</dbReference>
<comment type="caution">
    <text evidence="2">The sequence shown here is derived from an EMBL/GenBank/DDBJ whole genome shotgun (WGS) entry which is preliminary data.</text>
</comment>
<evidence type="ECO:0000259" key="1">
    <source>
        <dbReference type="PROSITE" id="PS50995"/>
    </source>
</evidence>
<dbReference type="Gene3D" id="1.10.10.10">
    <property type="entry name" value="Winged helix-like DNA-binding domain superfamily/Winged helix DNA-binding domain"/>
    <property type="match status" value="1"/>
</dbReference>
<keyword evidence="2" id="KW-0238">DNA-binding</keyword>
<protein>
    <submittedName>
        <fullName evidence="2">DNA-binding MarR family transcriptional regulator</fullName>
    </submittedName>
</protein>